<evidence type="ECO:0000256" key="11">
    <source>
        <dbReference type="ARBA" id="ARBA00045865"/>
    </source>
</evidence>
<comment type="function">
    <text evidence="11">Component of the nexin-dynein regulatory complex (N-DRC), a key regulator of ciliary/flagellar motility which maintains the alignment and integrity of the distal axoneme and regulates microtubule sliding in motile axonemes. Plays a critical role in the assembly of N-DRC and also stabilizes the assembly of multiple inner dynein arms and radial spokes. Coassembles with DRC1 to form a central scaffold needed for assembly of the N-DRC and its attachment to the outer doublet microtubules.</text>
</comment>
<evidence type="ECO:0000256" key="5">
    <source>
        <dbReference type="ARBA" id="ARBA00023069"/>
    </source>
</evidence>
<keyword evidence="3" id="KW-0282">Flagellum</keyword>
<comment type="similarity">
    <text evidence="9">Belongs to the DRC2 family.</text>
</comment>
<feature type="domain" description="Dynein regulatory complex protein 1 C-terminal" evidence="15">
    <location>
        <begin position="430"/>
        <end position="479"/>
    </location>
</feature>
<proteinExistence type="inferred from homology"/>
<dbReference type="PANTHER" id="PTHR21625:SF0">
    <property type="entry name" value="DYNEIN REGULATORY COMPLEX SUBUNIT 2"/>
    <property type="match status" value="1"/>
</dbReference>
<evidence type="ECO:0000256" key="6">
    <source>
        <dbReference type="ARBA" id="ARBA00023212"/>
    </source>
</evidence>
<evidence type="ECO:0000259" key="14">
    <source>
        <dbReference type="Pfam" id="PF14772"/>
    </source>
</evidence>
<feature type="coiled-coil region" evidence="12">
    <location>
        <begin position="268"/>
        <end position="356"/>
    </location>
</feature>
<gene>
    <name evidence="16" type="ORF">EGYM00163_LOCUS35634</name>
</gene>
<evidence type="ECO:0000256" key="2">
    <source>
        <dbReference type="ARBA" id="ARBA00022490"/>
    </source>
</evidence>
<keyword evidence="2" id="KW-0963">Cytoplasm</keyword>
<comment type="subcellular location">
    <subcellularLocation>
        <location evidence="1">Cytoplasm</location>
        <location evidence="1">Cytoskeleton</location>
        <location evidence="1">Flagellum axoneme</location>
    </subcellularLocation>
    <subcellularLocation>
        <location evidence="8">Cytoplasm</location>
        <location evidence="8">Cytoskeleton</location>
        <location evidence="8">Flagellum basal body</location>
    </subcellularLocation>
</comment>
<name>A0A7S4LEM8_9EUGL</name>
<dbReference type="InterPro" id="IPR029440">
    <property type="entry name" value="DRC1_C"/>
</dbReference>
<evidence type="ECO:0000256" key="7">
    <source>
        <dbReference type="ARBA" id="ARBA00023273"/>
    </source>
</evidence>
<dbReference type="InterPro" id="IPR039750">
    <property type="entry name" value="DRC1/DRC2"/>
</dbReference>
<keyword evidence="7" id="KW-0966">Cell projection</keyword>
<evidence type="ECO:0000256" key="8">
    <source>
        <dbReference type="ARBA" id="ARBA00037841"/>
    </source>
</evidence>
<dbReference type="Pfam" id="PF14775">
    <property type="entry name" value="NYD-SP28_assoc"/>
    <property type="match status" value="1"/>
</dbReference>
<dbReference type="PANTHER" id="PTHR21625">
    <property type="entry name" value="NYD-SP28 PROTEIN"/>
    <property type="match status" value="1"/>
</dbReference>
<evidence type="ECO:0000259" key="15">
    <source>
        <dbReference type="Pfam" id="PF14775"/>
    </source>
</evidence>
<evidence type="ECO:0000256" key="13">
    <source>
        <dbReference type="SAM" id="MobiDB-lite"/>
    </source>
</evidence>
<dbReference type="GO" id="GO:0070286">
    <property type="term" value="P:axonemal dynein complex assembly"/>
    <property type="evidence" value="ECO:0007669"/>
    <property type="project" value="InterPro"/>
</dbReference>
<sequence>MPTFGKPVKGSAALKESDKNKKGKGKDPLQMELEQLKEVEMRKKRENLLKTRLRELQEEEIRMSKWSAREIQMRWVELLRNEKLEELRSEIEILAQTHDKTLDRKNAVIKMLSTDLDEGEEQYRLVLRTHLQNVDALIELQNQRTAALEEEFERDLKESRAEFENEKSYIQAKHSQEKEELMLIMSAMKAEAEDMDMEMQAEFSQQKDETRDKNSEEYNVLKQTLESEIMELQHTISHEHDKYMTTAEEKMKQYQDLTKKDAETAERISSQMRKIQRLQESIANWKANLANTIKECEERNKAMKEEKETTAKYFKELKMKMQKWRKGQEDKLNELVRMARETKKSLEEKSKKAERMLRLGEQCKALETERERVLSFFNDQPVGDVQQAVAQRKERQILAAQMMQTEGVDEKHLVETFGKQYNSDLQMLRQDGQAEEWSLLENFWRKHNKVLLDNAAINQEKFHLQNENAKLRSLLKQYLDGITVNEDVMNMRNNLLMTTTFANTTVGEKTDLHKTVIEANVVVSNAQKQRAGLF</sequence>
<evidence type="ECO:0000256" key="12">
    <source>
        <dbReference type="SAM" id="Coils"/>
    </source>
</evidence>
<evidence type="ECO:0000256" key="10">
    <source>
        <dbReference type="ARBA" id="ARBA00040899"/>
    </source>
</evidence>
<keyword evidence="6" id="KW-0206">Cytoskeleton</keyword>
<evidence type="ECO:0000256" key="4">
    <source>
        <dbReference type="ARBA" id="ARBA00023054"/>
    </source>
</evidence>
<dbReference type="GO" id="GO:0060285">
    <property type="term" value="P:cilium-dependent cell motility"/>
    <property type="evidence" value="ECO:0007669"/>
    <property type="project" value="TreeGrafter"/>
</dbReference>
<protein>
    <recommendedName>
        <fullName evidence="10">Dynein regulatory complex subunit 2</fullName>
    </recommendedName>
</protein>
<keyword evidence="5" id="KW-0969">Cilium</keyword>
<dbReference type="InterPro" id="IPR039505">
    <property type="entry name" value="DRC1/2_N"/>
</dbReference>
<dbReference type="GO" id="GO:0005858">
    <property type="term" value="C:axonemal dynein complex"/>
    <property type="evidence" value="ECO:0007669"/>
    <property type="project" value="InterPro"/>
</dbReference>
<feature type="domain" description="Dynein regulatory complex protein 1/2 N-terminal" evidence="14">
    <location>
        <begin position="35"/>
        <end position="134"/>
    </location>
</feature>
<dbReference type="Pfam" id="PF14772">
    <property type="entry name" value="NYD-SP28"/>
    <property type="match status" value="1"/>
</dbReference>
<accession>A0A7S4LEM8</accession>
<evidence type="ECO:0000256" key="3">
    <source>
        <dbReference type="ARBA" id="ARBA00022846"/>
    </source>
</evidence>
<dbReference type="GO" id="GO:0003352">
    <property type="term" value="P:regulation of cilium movement"/>
    <property type="evidence" value="ECO:0007669"/>
    <property type="project" value="TreeGrafter"/>
</dbReference>
<dbReference type="EMBL" id="HBJA01103333">
    <property type="protein sequence ID" value="CAE0824427.1"/>
    <property type="molecule type" value="Transcribed_RNA"/>
</dbReference>
<evidence type="ECO:0000313" key="16">
    <source>
        <dbReference type="EMBL" id="CAE0824427.1"/>
    </source>
</evidence>
<evidence type="ECO:0000256" key="1">
    <source>
        <dbReference type="ARBA" id="ARBA00004611"/>
    </source>
</evidence>
<evidence type="ECO:0000256" key="9">
    <source>
        <dbReference type="ARBA" id="ARBA00038424"/>
    </source>
</evidence>
<organism evidence="16">
    <name type="scientific">Eutreptiella gymnastica</name>
    <dbReference type="NCBI Taxonomy" id="73025"/>
    <lineage>
        <taxon>Eukaryota</taxon>
        <taxon>Discoba</taxon>
        <taxon>Euglenozoa</taxon>
        <taxon>Euglenida</taxon>
        <taxon>Spirocuta</taxon>
        <taxon>Euglenophyceae</taxon>
        <taxon>Eutreptiales</taxon>
        <taxon>Eutreptiaceae</taxon>
        <taxon>Eutreptiella</taxon>
    </lineage>
</organism>
<dbReference type="AlphaFoldDB" id="A0A7S4LEM8"/>
<keyword evidence="4 12" id="KW-0175">Coiled coil</keyword>
<feature type="compositionally biased region" description="Basic and acidic residues" evidence="13">
    <location>
        <begin position="15"/>
        <end position="30"/>
    </location>
</feature>
<reference evidence="16" key="1">
    <citation type="submission" date="2021-01" db="EMBL/GenBank/DDBJ databases">
        <authorList>
            <person name="Corre E."/>
            <person name="Pelletier E."/>
            <person name="Niang G."/>
            <person name="Scheremetjew M."/>
            <person name="Finn R."/>
            <person name="Kale V."/>
            <person name="Holt S."/>
            <person name="Cochrane G."/>
            <person name="Meng A."/>
            <person name="Brown T."/>
            <person name="Cohen L."/>
        </authorList>
    </citation>
    <scope>NUCLEOTIDE SEQUENCE</scope>
    <source>
        <strain evidence="16">CCMP1594</strain>
    </source>
</reference>
<feature type="region of interest" description="Disordered" evidence="13">
    <location>
        <begin position="1"/>
        <end position="30"/>
    </location>
</feature>